<dbReference type="GO" id="GO:0005524">
    <property type="term" value="F:ATP binding"/>
    <property type="evidence" value="ECO:0007669"/>
    <property type="project" value="UniProtKB-UniRule"/>
</dbReference>
<keyword evidence="12" id="KW-1185">Reference proteome</keyword>
<reference evidence="11" key="1">
    <citation type="submission" date="2021-08" db="EMBL/GenBank/DDBJ databases">
        <title>WGS assembly of Ceratopteris richardii.</title>
        <authorList>
            <person name="Marchant D.B."/>
            <person name="Chen G."/>
            <person name="Jenkins J."/>
            <person name="Shu S."/>
            <person name="Leebens-Mack J."/>
            <person name="Grimwood J."/>
            <person name="Schmutz J."/>
            <person name="Soltis P."/>
            <person name="Soltis D."/>
            <person name="Chen Z.-H."/>
        </authorList>
    </citation>
    <scope>NUCLEOTIDE SEQUENCE</scope>
    <source>
        <strain evidence="11">Whitten #5841</strain>
        <tissue evidence="11">Leaf</tissue>
    </source>
</reference>
<evidence type="ECO:0000256" key="5">
    <source>
        <dbReference type="ARBA" id="ARBA00022840"/>
    </source>
</evidence>
<dbReference type="PROSITE" id="PS50011">
    <property type="entry name" value="PROTEIN_KINASE_DOM"/>
    <property type="match status" value="1"/>
</dbReference>
<keyword evidence="8" id="KW-0723">Serine/threonine-protein kinase</keyword>
<evidence type="ECO:0000256" key="9">
    <source>
        <dbReference type="SAM" id="Phobius"/>
    </source>
</evidence>
<evidence type="ECO:0000256" key="4">
    <source>
        <dbReference type="ARBA" id="ARBA00022777"/>
    </source>
</evidence>
<dbReference type="SMART" id="SM00220">
    <property type="entry name" value="S_TKc"/>
    <property type="match status" value="1"/>
</dbReference>
<dbReference type="PROSITE" id="PS00108">
    <property type="entry name" value="PROTEIN_KINASE_ST"/>
    <property type="match status" value="1"/>
</dbReference>
<dbReference type="InterPro" id="IPR000719">
    <property type="entry name" value="Prot_kinase_dom"/>
</dbReference>
<dbReference type="GO" id="GO:0000407">
    <property type="term" value="C:phagophore assembly site"/>
    <property type="evidence" value="ECO:0007669"/>
    <property type="project" value="TreeGrafter"/>
</dbReference>
<dbReference type="GO" id="GO:0005776">
    <property type="term" value="C:autophagosome"/>
    <property type="evidence" value="ECO:0007669"/>
    <property type="project" value="TreeGrafter"/>
</dbReference>
<keyword evidence="4" id="KW-0418">Kinase</keyword>
<keyword evidence="5 7" id="KW-0067">ATP-binding</keyword>
<dbReference type="GO" id="GO:0010506">
    <property type="term" value="P:regulation of autophagy"/>
    <property type="evidence" value="ECO:0007669"/>
    <property type="project" value="InterPro"/>
</dbReference>
<evidence type="ECO:0000256" key="2">
    <source>
        <dbReference type="ARBA" id="ARBA00022679"/>
    </source>
</evidence>
<proteinExistence type="inferred from homology"/>
<evidence type="ECO:0000256" key="7">
    <source>
        <dbReference type="PROSITE-ProRule" id="PRU10141"/>
    </source>
</evidence>
<comment type="caution">
    <text evidence="11">The sequence shown here is derived from an EMBL/GenBank/DDBJ whole genome shotgun (WGS) entry which is preliminary data.</text>
</comment>
<dbReference type="PROSITE" id="PS00107">
    <property type="entry name" value="PROTEIN_KINASE_ATP"/>
    <property type="match status" value="1"/>
</dbReference>
<dbReference type="GO" id="GO:0000045">
    <property type="term" value="P:autophagosome assembly"/>
    <property type="evidence" value="ECO:0007669"/>
    <property type="project" value="TreeGrafter"/>
</dbReference>
<evidence type="ECO:0000256" key="1">
    <source>
        <dbReference type="ARBA" id="ARBA00006234"/>
    </source>
</evidence>
<organism evidence="11 12">
    <name type="scientific">Ceratopteris richardii</name>
    <name type="common">Triangle waterfern</name>
    <dbReference type="NCBI Taxonomy" id="49495"/>
    <lineage>
        <taxon>Eukaryota</taxon>
        <taxon>Viridiplantae</taxon>
        <taxon>Streptophyta</taxon>
        <taxon>Embryophyta</taxon>
        <taxon>Tracheophyta</taxon>
        <taxon>Polypodiopsida</taxon>
        <taxon>Polypodiidae</taxon>
        <taxon>Polypodiales</taxon>
        <taxon>Pteridineae</taxon>
        <taxon>Pteridaceae</taxon>
        <taxon>Parkerioideae</taxon>
        <taxon>Ceratopteris</taxon>
    </lineage>
</organism>
<dbReference type="InterPro" id="IPR008271">
    <property type="entry name" value="Ser/Thr_kinase_AS"/>
</dbReference>
<dbReference type="GO" id="GO:0005829">
    <property type="term" value="C:cytosol"/>
    <property type="evidence" value="ECO:0007669"/>
    <property type="project" value="TreeGrafter"/>
</dbReference>
<keyword evidence="9" id="KW-0812">Transmembrane</keyword>
<feature type="transmembrane region" description="Helical" evidence="9">
    <location>
        <begin position="223"/>
        <end position="241"/>
    </location>
</feature>
<dbReference type="EMBL" id="CM035430">
    <property type="protein sequence ID" value="KAH7297997.1"/>
    <property type="molecule type" value="Genomic_DNA"/>
</dbReference>
<dbReference type="OrthoDB" id="346907at2759"/>
<dbReference type="Gene3D" id="1.10.510.10">
    <property type="entry name" value="Transferase(Phosphotransferase) domain 1"/>
    <property type="match status" value="1"/>
</dbReference>
<evidence type="ECO:0000259" key="10">
    <source>
        <dbReference type="PROSITE" id="PS50011"/>
    </source>
</evidence>
<feature type="domain" description="Protein kinase" evidence="10">
    <location>
        <begin position="13"/>
        <end position="256"/>
    </location>
</feature>
<protein>
    <recommendedName>
        <fullName evidence="10">Protein kinase domain-containing protein</fullName>
    </recommendedName>
</protein>
<dbReference type="AlphaFoldDB" id="A0A8T2RQQ6"/>
<accession>A0A8T2RQQ6</accession>
<keyword evidence="9" id="KW-1133">Transmembrane helix</keyword>
<comment type="similarity">
    <text evidence="1">Belongs to the protein kinase superfamily. CAMK Ser/Thr protein kinase family. SNF1 subfamily.</text>
</comment>
<keyword evidence="9" id="KW-0472">Membrane</keyword>
<dbReference type="FunFam" id="3.30.200.20:FF:000042">
    <property type="entry name" value="Aurora kinase A"/>
    <property type="match status" value="1"/>
</dbReference>
<keyword evidence="2" id="KW-0808">Transferase</keyword>
<evidence type="ECO:0000256" key="3">
    <source>
        <dbReference type="ARBA" id="ARBA00022741"/>
    </source>
</evidence>
<dbReference type="FunFam" id="1.10.510.10:FF:000571">
    <property type="entry name" value="Maternal embryonic leucine zipper kinase"/>
    <property type="match status" value="1"/>
</dbReference>
<dbReference type="InterPro" id="IPR045269">
    <property type="entry name" value="Atg1-like"/>
</dbReference>
<dbReference type="PANTHER" id="PTHR24348:SF53">
    <property type="entry name" value="SERINE_THREONINE-PROTEIN KINASE ATG1T"/>
    <property type="match status" value="1"/>
</dbReference>
<feature type="binding site" evidence="7">
    <location>
        <position position="42"/>
    </location>
    <ligand>
        <name>ATP</name>
        <dbReference type="ChEBI" id="CHEBI:30616"/>
    </ligand>
</feature>
<dbReference type="InterPro" id="IPR017441">
    <property type="entry name" value="Protein_kinase_ATP_BS"/>
</dbReference>
<dbReference type="GO" id="GO:0016020">
    <property type="term" value="C:membrane"/>
    <property type="evidence" value="ECO:0007669"/>
    <property type="project" value="TreeGrafter"/>
</dbReference>
<evidence type="ECO:0000256" key="6">
    <source>
        <dbReference type="ARBA" id="ARBA00058225"/>
    </source>
</evidence>
<evidence type="ECO:0000256" key="8">
    <source>
        <dbReference type="RuleBase" id="RU000304"/>
    </source>
</evidence>
<name>A0A8T2RQQ6_CERRI</name>
<evidence type="ECO:0000313" key="12">
    <source>
        <dbReference type="Proteomes" id="UP000825935"/>
    </source>
</evidence>
<gene>
    <name evidence="11" type="ORF">KP509_25G022500</name>
</gene>
<evidence type="ECO:0000313" key="11">
    <source>
        <dbReference type="EMBL" id="KAH7297997.1"/>
    </source>
</evidence>
<dbReference type="Pfam" id="PF00069">
    <property type="entry name" value="Pkinase"/>
    <property type="match status" value="1"/>
</dbReference>
<dbReference type="GO" id="GO:0004674">
    <property type="term" value="F:protein serine/threonine kinase activity"/>
    <property type="evidence" value="ECO:0007669"/>
    <property type="project" value="UniProtKB-KW"/>
</dbReference>
<dbReference type="Proteomes" id="UP000825935">
    <property type="component" value="Chromosome 25"/>
</dbReference>
<feature type="transmembrane region" description="Helical" evidence="9">
    <location>
        <begin position="193"/>
        <end position="211"/>
    </location>
</feature>
<dbReference type="PANTHER" id="PTHR24348">
    <property type="entry name" value="SERINE/THREONINE-PROTEIN KINASE UNC-51-RELATED"/>
    <property type="match status" value="1"/>
</dbReference>
<comment type="function">
    <text evidence="6">CIPK serine-threonine protein kinases interact with CBL proteins. Binding of a CBL protein to the regulatory NAF domain of CIPK protein lead to the activation of the kinase in a calcium-dependent manner.</text>
</comment>
<sequence>MTSKKRRRSLEDYEIVERIGSGAFAVVWKATHKSNGALFAVKQFFTDRLNPQLRRRIHTEIDVLSRFTHPNIVRLFDVLEDEFSICLVLEYCAGGDLATYIKEKGRVREATARRFMQHLGAGLQMLHSANLIHRDLKPQNLLLSSRDKDVVLKISDFGLARELEPGDYAVTVCGSPLYMAPEVLQFQKYDNKVIYKPMLFILHLIMLHLIPRLICGVWGQSSFNLSLGIHPIMGIIIFRSYNRSRSIRFYSFQSRL</sequence>
<dbReference type="InterPro" id="IPR011009">
    <property type="entry name" value="Kinase-like_dom_sf"/>
</dbReference>
<keyword evidence="3 7" id="KW-0547">Nucleotide-binding</keyword>
<dbReference type="SUPFAM" id="SSF56112">
    <property type="entry name" value="Protein kinase-like (PK-like)"/>
    <property type="match status" value="1"/>
</dbReference>